<dbReference type="InterPro" id="IPR022723">
    <property type="entry name" value="RDM_domain_RFPL"/>
</dbReference>
<dbReference type="Ensembl" id="ENSOGAT00000024468.1">
    <property type="protein sequence ID" value="ENSOGAP00000016832.1"/>
    <property type="gene ID" value="ENSOGAG00000029180.1"/>
</dbReference>
<evidence type="ECO:0000256" key="1">
    <source>
        <dbReference type="ARBA" id="ARBA00022723"/>
    </source>
</evidence>
<keyword evidence="3" id="KW-0862">Zinc</keyword>
<dbReference type="SMART" id="SM00449">
    <property type="entry name" value="SPRY"/>
    <property type="match status" value="1"/>
</dbReference>
<protein>
    <recommendedName>
        <fullName evidence="9">Ret finger protein like 4A</fullName>
    </recommendedName>
</protein>
<dbReference type="SUPFAM" id="SSF57850">
    <property type="entry name" value="RING/U-box"/>
    <property type="match status" value="1"/>
</dbReference>
<dbReference type="SMART" id="SM00184">
    <property type="entry name" value="RING"/>
    <property type="match status" value="1"/>
</dbReference>
<dbReference type="InterPro" id="IPR001841">
    <property type="entry name" value="Znf_RING"/>
</dbReference>
<dbReference type="PANTHER" id="PTHR24103">
    <property type="entry name" value="E3 UBIQUITIN-PROTEIN LIGASE TRIM"/>
    <property type="match status" value="1"/>
</dbReference>
<proteinExistence type="predicted"/>
<evidence type="ECO:0000313" key="7">
    <source>
        <dbReference type="Ensembl" id="ENSOGAP00000016832.1"/>
    </source>
</evidence>
<dbReference type="InParanoid" id="H0XL42"/>
<dbReference type="Pfam" id="PF13765">
    <property type="entry name" value="PRY"/>
    <property type="match status" value="1"/>
</dbReference>
<dbReference type="Pfam" id="PF00622">
    <property type="entry name" value="SPRY"/>
    <property type="match status" value="1"/>
</dbReference>
<dbReference type="OMA" id="ECIHALI"/>
<dbReference type="SUPFAM" id="SSF49899">
    <property type="entry name" value="Concanavalin A-like lectins/glucanases"/>
    <property type="match status" value="1"/>
</dbReference>
<evidence type="ECO:0000256" key="3">
    <source>
        <dbReference type="ARBA" id="ARBA00022833"/>
    </source>
</evidence>
<dbReference type="Pfam" id="PF15227">
    <property type="entry name" value="zf-C3HC4_4"/>
    <property type="match status" value="1"/>
</dbReference>
<feature type="domain" description="RING-type" evidence="5">
    <location>
        <begin position="13"/>
        <end position="54"/>
    </location>
</feature>
<dbReference type="EMBL" id="AAQR03018603">
    <property type="status" value="NOT_ANNOTATED_CDS"/>
    <property type="molecule type" value="Genomic_DNA"/>
</dbReference>
<dbReference type="AlphaFoldDB" id="H0XL42"/>
<dbReference type="InterPro" id="IPR037960">
    <property type="entry name" value="SPRY/PRY_RFPL"/>
</dbReference>
<dbReference type="InterPro" id="IPR003879">
    <property type="entry name" value="Butyrophylin_SPRY"/>
</dbReference>
<dbReference type="GO" id="GO:0008270">
    <property type="term" value="F:zinc ion binding"/>
    <property type="evidence" value="ECO:0007669"/>
    <property type="project" value="UniProtKB-KW"/>
</dbReference>
<dbReference type="InterPro" id="IPR006574">
    <property type="entry name" value="PRY"/>
</dbReference>
<dbReference type="GeneTree" id="ENSGT00940000163187"/>
<dbReference type="Gene3D" id="2.60.120.920">
    <property type="match status" value="1"/>
</dbReference>
<evidence type="ECO:0000313" key="8">
    <source>
        <dbReference type="Proteomes" id="UP000005225"/>
    </source>
</evidence>
<evidence type="ECO:0008006" key="9">
    <source>
        <dbReference type="Google" id="ProtNLM"/>
    </source>
</evidence>
<sequence>VAMTEHFKETSTCSICLTYLKKPMYLKCGFLCCLQCMDSLQKGPHREGTLCPICAVVSQKDDITPNLQMGKLVSKVKELEPQLRVVLQMSPRMRMFQVDITFDVDTANDHLIISDDLRKVRCERFRQNRGQRAERFNYGLCILGSPGFISGRHYWEVDVSSSEEWDVGICKESVNRQGEIVLSTNRGFWTVGLRRNQFFAASTSPLTTLFVNSLPHRVGIFLDMGMGAISFYQVGDGSHIFTFTNVPAKEPLRSFFAPSNVACANQNYLCICPPVDMFISGRTNEAM</sequence>
<dbReference type="InterPro" id="IPR013320">
    <property type="entry name" value="ConA-like_dom_sf"/>
</dbReference>
<dbReference type="InterPro" id="IPR043136">
    <property type="entry name" value="B30.2/SPRY_sf"/>
</dbReference>
<dbReference type="InterPro" id="IPR013083">
    <property type="entry name" value="Znf_RING/FYVE/PHD"/>
</dbReference>
<dbReference type="Pfam" id="PF11002">
    <property type="entry name" value="RDM"/>
    <property type="match status" value="1"/>
</dbReference>
<dbReference type="PROSITE" id="PS50089">
    <property type="entry name" value="ZF_RING_2"/>
    <property type="match status" value="1"/>
</dbReference>
<dbReference type="HOGENOM" id="CLU_013137_7_1_1"/>
<dbReference type="GO" id="GO:0005737">
    <property type="term" value="C:cytoplasm"/>
    <property type="evidence" value="ECO:0007669"/>
    <property type="project" value="UniProtKB-ARBA"/>
</dbReference>
<reference evidence="8" key="1">
    <citation type="submission" date="2011-03" db="EMBL/GenBank/DDBJ databases">
        <title>Version 3 of the genome sequence of Otolemur garnettii (Bushbaby).</title>
        <authorList>
            <consortium name="The Broad Institute Genome Sequencing Platform"/>
            <person name="Di Palma F."/>
            <person name="Johnson J."/>
            <person name="Lander E.S."/>
            <person name="Lindblad-Toh K."/>
            <person name="Jaffe D.B."/>
            <person name="Gnerre S."/>
            <person name="MacCallum I."/>
            <person name="Przybylski D."/>
            <person name="Ribeiro F.J."/>
            <person name="Burton J.N."/>
            <person name="Walker B.J."/>
            <person name="Sharpe T."/>
            <person name="Hall G."/>
        </authorList>
    </citation>
    <scope>NUCLEOTIDE SEQUENCE [LARGE SCALE GENOMIC DNA]</scope>
</reference>
<keyword evidence="1" id="KW-0479">Metal-binding</keyword>
<reference evidence="7" key="2">
    <citation type="submission" date="2025-08" db="UniProtKB">
        <authorList>
            <consortium name="Ensembl"/>
        </authorList>
    </citation>
    <scope>IDENTIFICATION</scope>
</reference>
<dbReference type="eggNOG" id="KOG2177">
    <property type="taxonomic scope" value="Eukaryota"/>
</dbReference>
<dbReference type="Proteomes" id="UP000005225">
    <property type="component" value="Unassembled WGS sequence"/>
</dbReference>
<dbReference type="SMART" id="SM00589">
    <property type="entry name" value="PRY"/>
    <property type="match status" value="1"/>
</dbReference>
<evidence type="ECO:0000256" key="4">
    <source>
        <dbReference type="PROSITE-ProRule" id="PRU00175"/>
    </source>
</evidence>
<dbReference type="STRING" id="30611.ENSOGAP00000016832"/>
<organism evidence="7 8">
    <name type="scientific">Otolemur garnettii</name>
    <name type="common">Small-eared galago</name>
    <name type="synonym">Garnett's greater bushbaby</name>
    <dbReference type="NCBI Taxonomy" id="30611"/>
    <lineage>
        <taxon>Eukaryota</taxon>
        <taxon>Metazoa</taxon>
        <taxon>Chordata</taxon>
        <taxon>Craniata</taxon>
        <taxon>Vertebrata</taxon>
        <taxon>Euteleostomi</taxon>
        <taxon>Mammalia</taxon>
        <taxon>Eutheria</taxon>
        <taxon>Euarchontoglires</taxon>
        <taxon>Primates</taxon>
        <taxon>Strepsirrhini</taxon>
        <taxon>Lorisiformes</taxon>
        <taxon>Galagidae</taxon>
        <taxon>Otolemur</taxon>
    </lineage>
</organism>
<dbReference type="PROSITE" id="PS50188">
    <property type="entry name" value="B302_SPRY"/>
    <property type="match status" value="1"/>
</dbReference>
<dbReference type="InterPro" id="IPR003877">
    <property type="entry name" value="SPRY_dom"/>
</dbReference>
<dbReference type="FunFam" id="2.60.120.920:FF:000040">
    <property type="entry name" value="Ret finger protein-like 4A"/>
    <property type="match status" value="1"/>
</dbReference>
<dbReference type="FunCoup" id="H0XL42">
    <property type="interactions" value="59"/>
</dbReference>
<dbReference type="Gene3D" id="3.30.40.10">
    <property type="entry name" value="Zinc/RING finger domain, C3HC4 (zinc finger)"/>
    <property type="match status" value="1"/>
</dbReference>
<evidence type="ECO:0000256" key="2">
    <source>
        <dbReference type="ARBA" id="ARBA00022771"/>
    </source>
</evidence>
<keyword evidence="2 4" id="KW-0863">Zinc-finger</keyword>
<evidence type="ECO:0000259" key="6">
    <source>
        <dbReference type="PROSITE" id="PS50188"/>
    </source>
</evidence>
<keyword evidence="8" id="KW-1185">Reference proteome</keyword>
<feature type="domain" description="B30.2/SPRY" evidence="6">
    <location>
        <begin position="80"/>
        <end position="274"/>
    </location>
</feature>
<dbReference type="PRINTS" id="PR01407">
    <property type="entry name" value="BUTYPHLNCDUF"/>
</dbReference>
<dbReference type="InterPro" id="IPR050143">
    <property type="entry name" value="TRIM/RBCC"/>
</dbReference>
<evidence type="ECO:0000259" key="5">
    <source>
        <dbReference type="PROSITE" id="PS50089"/>
    </source>
</evidence>
<dbReference type="CDD" id="cd15821">
    <property type="entry name" value="SPRY_PRY_RFPL"/>
    <property type="match status" value="1"/>
</dbReference>
<name>H0XL42_OTOGA</name>
<reference evidence="7" key="3">
    <citation type="submission" date="2025-09" db="UniProtKB">
        <authorList>
            <consortium name="Ensembl"/>
        </authorList>
    </citation>
    <scope>IDENTIFICATION</scope>
</reference>
<accession>H0XL42</accession>
<dbReference type="InterPro" id="IPR001870">
    <property type="entry name" value="B30.2/SPRY"/>
</dbReference>